<name>A0A9W6BVW4_9CHLO</name>
<reference evidence="1 2" key="1">
    <citation type="journal article" date="2023" name="Commun. Biol.">
        <title>Reorganization of the ancestral sex-determining regions during the evolution of trioecy in Pleodorina starrii.</title>
        <authorList>
            <person name="Takahashi K."/>
            <person name="Suzuki S."/>
            <person name="Kawai-Toyooka H."/>
            <person name="Yamamoto K."/>
            <person name="Hamaji T."/>
            <person name="Ootsuki R."/>
            <person name="Yamaguchi H."/>
            <person name="Kawachi M."/>
            <person name="Higashiyama T."/>
            <person name="Nozaki H."/>
        </authorList>
    </citation>
    <scope>NUCLEOTIDE SEQUENCE [LARGE SCALE GENOMIC DNA]</scope>
    <source>
        <strain evidence="1 2">NIES-4479</strain>
    </source>
</reference>
<evidence type="ECO:0000313" key="1">
    <source>
        <dbReference type="EMBL" id="GLC58491.1"/>
    </source>
</evidence>
<protein>
    <submittedName>
        <fullName evidence="1">Uncharacterized protein</fullName>
    </submittedName>
</protein>
<dbReference type="AlphaFoldDB" id="A0A9W6BVW4"/>
<sequence length="61" mass="6676">MAALRVQGDLIRRTLNARLYSAAYRSAALSYASAYLDAVIGLALYDKIAVRCTNITHACRV</sequence>
<accession>A0A9W6BVW4</accession>
<dbReference type="EMBL" id="BRXU01000023">
    <property type="protein sequence ID" value="GLC58491.1"/>
    <property type="molecule type" value="Genomic_DNA"/>
</dbReference>
<keyword evidence="2" id="KW-1185">Reference proteome</keyword>
<evidence type="ECO:0000313" key="2">
    <source>
        <dbReference type="Proteomes" id="UP001165080"/>
    </source>
</evidence>
<dbReference type="Proteomes" id="UP001165080">
    <property type="component" value="Unassembled WGS sequence"/>
</dbReference>
<gene>
    <name evidence="1" type="primary">PLESTB002045</name>
    <name evidence="1" type="ORF">PLESTB_001366900</name>
</gene>
<organism evidence="1 2">
    <name type="scientific">Pleodorina starrii</name>
    <dbReference type="NCBI Taxonomy" id="330485"/>
    <lineage>
        <taxon>Eukaryota</taxon>
        <taxon>Viridiplantae</taxon>
        <taxon>Chlorophyta</taxon>
        <taxon>core chlorophytes</taxon>
        <taxon>Chlorophyceae</taxon>
        <taxon>CS clade</taxon>
        <taxon>Chlamydomonadales</taxon>
        <taxon>Volvocaceae</taxon>
        <taxon>Pleodorina</taxon>
    </lineage>
</organism>
<proteinExistence type="predicted"/>
<comment type="caution">
    <text evidence="1">The sequence shown here is derived from an EMBL/GenBank/DDBJ whole genome shotgun (WGS) entry which is preliminary data.</text>
</comment>